<dbReference type="EnsemblMetazoa" id="GPAI038965-RA">
    <property type="protein sequence ID" value="GPAI038965-PA"/>
    <property type="gene ID" value="GPAI038965"/>
</dbReference>
<reference evidence="3" key="1">
    <citation type="submission" date="2014-03" db="EMBL/GenBank/DDBJ databases">
        <authorList>
            <person name="Aksoy S."/>
            <person name="Warren W."/>
            <person name="Wilson R.K."/>
        </authorList>
    </citation>
    <scope>NUCLEOTIDE SEQUENCE [LARGE SCALE GENOMIC DNA]</scope>
    <source>
        <strain evidence="3">IAEA</strain>
    </source>
</reference>
<proteinExistence type="predicted"/>
<dbReference type="VEuPathDB" id="VectorBase:GPAI038965"/>
<feature type="compositionally biased region" description="Polar residues" evidence="1">
    <location>
        <begin position="432"/>
        <end position="450"/>
    </location>
</feature>
<feature type="compositionally biased region" description="Basic residues" evidence="1">
    <location>
        <begin position="411"/>
        <end position="424"/>
    </location>
</feature>
<dbReference type="Proteomes" id="UP000092445">
    <property type="component" value="Unassembled WGS sequence"/>
</dbReference>
<evidence type="ECO:0000256" key="1">
    <source>
        <dbReference type="SAM" id="MobiDB-lite"/>
    </source>
</evidence>
<reference evidence="2" key="2">
    <citation type="submission" date="2020-05" db="UniProtKB">
        <authorList>
            <consortium name="EnsemblMetazoa"/>
        </authorList>
    </citation>
    <scope>IDENTIFICATION</scope>
    <source>
        <strain evidence="2">IAEA</strain>
    </source>
</reference>
<feature type="compositionally biased region" description="Polar residues" evidence="1">
    <location>
        <begin position="399"/>
        <end position="410"/>
    </location>
</feature>
<feature type="compositionally biased region" description="Basic and acidic residues" evidence="1">
    <location>
        <begin position="286"/>
        <end position="299"/>
    </location>
</feature>
<sequence>MRKQCPQDYSKAAHQYRKTGDFKYLTSPILAVSRCGDFFGPHRNYCDMPKDFAPTGCYQHSIPNSKYRETASCHEIHRNLRAASRKSSILIPDTASEWYASQRKFKKLLTNFGQLTPEEALMAYRQYLSQSQLLFIPPPLDRLNIKPPIRHCTKKKAEESVNYMSPEFMELLREHNERVKELHNLNTLPGEYGLQPRKPKISRDALRPTSSLAIRSQQSYRGGKIKDHRRTSLTKKSKKVVSEPTLLVNKKIRKSSIPVKLPAVRASKSKLLQVIWEKPNALEMRRSDSSVHLPRKELKYGTGMQKETSQPGAMRKETSTSDEETISLSSSPKPRKFSMKALRTRIRENQLKMDDVKQRETSKSKRKPKRYSARVLKTRIRNRELQQDSSAPVKGAKGESTQKSYIASTSNRKRTSMAKLRMLRSNRVENRPLSTKETQLSSRSGQSPLSKKTELRKSPSTVKYRLSLQQITEEKSKKPYKTIWKKPSMGIIWQSSESFQHTLSKKPSMQGRDQRSLRATRKKEAPKILKSHRTRP</sequence>
<dbReference type="AlphaFoldDB" id="A0A1B0AA02"/>
<feature type="compositionally biased region" description="Basic residues" evidence="1">
    <location>
        <begin position="226"/>
        <end position="238"/>
    </location>
</feature>
<accession>A0A1B0AA02</accession>
<evidence type="ECO:0000313" key="3">
    <source>
        <dbReference type="Proteomes" id="UP000092445"/>
    </source>
</evidence>
<feature type="compositionally biased region" description="Basic and acidic residues" evidence="1">
    <location>
        <begin position="345"/>
        <end position="363"/>
    </location>
</feature>
<keyword evidence="3" id="KW-1185">Reference proteome</keyword>
<feature type="region of interest" description="Disordered" evidence="1">
    <location>
        <begin position="498"/>
        <end position="536"/>
    </location>
</feature>
<feature type="region of interest" description="Disordered" evidence="1">
    <location>
        <begin position="216"/>
        <end position="238"/>
    </location>
</feature>
<feature type="region of interest" description="Disordered" evidence="1">
    <location>
        <begin position="286"/>
        <end position="460"/>
    </location>
</feature>
<feature type="compositionally biased region" description="Basic residues" evidence="1">
    <location>
        <begin position="333"/>
        <end position="344"/>
    </location>
</feature>
<feature type="compositionally biased region" description="Basic residues" evidence="1">
    <location>
        <begin position="364"/>
        <end position="380"/>
    </location>
</feature>
<protein>
    <submittedName>
        <fullName evidence="2">Uncharacterized protein</fullName>
    </submittedName>
</protein>
<name>A0A1B0AA02_GLOPL</name>
<feature type="compositionally biased region" description="Basic and acidic residues" evidence="1">
    <location>
        <begin position="512"/>
        <end position="527"/>
    </location>
</feature>
<organism evidence="2 3">
    <name type="scientific">Glossina pallidipes</name>
    <name type="common">Tsetse fly</name>
    <dbReference type="NCBI Taxonomy" id="7398"/>
    <lineage>
        <taxon>Eukaryota</taxon>
        <taxon>Metazoa</taxon>
        <taxon>Ecdysozoa</taxon>
        <taxon>Arthropoda</taxon>
        <taxon>Hexapoda</taxon>
        <taxon>Insecta</taxon>
        <taxon>Pterygota</taxon>
        <taxon>Neoptera</taxon>
        <taxon>Endopterygota</taxon>
        <taxon>Diptera</taxon>
        <taxon>Brachycera</taxon>
        <taxon>Muscomorpha</taxon>
        <taxon>Hippoboscoidea</taxon>
        <taxon>Glossinidae</taxon>
        <taxon>Glossina</taxon>
    </lineage>
</organism>
<feature type="compositionally biased region" description="Polar residues" evidence="1">
    <location>
        <begin position="498"/>
        <end position="507"/>
    </location>
</feature>
<evidence type="ECO:0000313" key="2">
    <source>
        <dbReference type="EnsemblMetazoa" id="GPAI038965-PA"/>
    </source>
</evidence>